<dbReference type="Proteomes" id="UP000267408">
    <property type="component" value="Unassembled WGS sequence"/>
</dbReference>
<comment type="caution">
    <text evidence="2">The sequence shown here is derived from an EMBL/GenBank/DDBJ whole genome shotgun (WGS) entry which is preliminary data.</text>
</comment>
<gene>
    <name evidence="2" type="ORF">EDD39_6421</name>
</gene>
<name>A0A8G1UCM2_9ACTN</name>
<reference evidence="2 3" key="1">
    <citation type="submission" date="2018-11" db="EMBL/GenBank/DDBJ databases">
        <title>Sequencing the genomes of 1000 actinobacteria strains.</title>
        <authorList>
            <person name="Klenk H.-P."/>
        </authorList>
    </citation>
    <scope>NUCLEOTIDE SEQUENCE [LARGE SCALE GENOMIC DNA]</scope>
    <source>
        <strain evidence="2 3">DSM 44780</strain>
    </source>
</reference>
<dbReference type="RefSeq" id="WP_279638459.1">
    <property type="nucleotide sequence ID" value="NZ_RJVJ01000002.1"/>
</dbReference>
<protein>
    <recommendedName>
        <fullName evidence="4">Histone H1-like nucleoprotein HC2</fullName>
    </recommendedName>
</protein>
<evidence type="ECO:0000313" key="2">
    <source>
        <dbReference type="EMBL" id="ROR38244.1"/>
    </source>
</evidence>
<evidence type="ECO:0000256" key="1">
    <source>
        <dbReference type="SAM" id="MobiDB-lite"/>
    </source>
</evidence>
<proteinExistence type="predicted"/>
<feature type="compositionally biased region" description="Gly residues" evidence="1">
    <location>
        <begin position="319"/>
        <end position="329"/>
    </location>
</feature>
<accession>A0A8G1UCM2</accession>
<sequence>MLQDAVRGVRGVLVVAAELAEEAGRRVLDTAGELLKQGGELPPGAEQLRVLAGEAVTAGRAGVDLVAGVARGEVERVFEKVGDQVVKVGVVLSFLESKLREVDEEPEAGTAAEQPVAEPEPAEPDAPPVRPAARAQGLFDAGWDAEPEAPVAPVAEDVAAARRRAAAGAQAGPRRAPARKAAARKGAAAKQASAQRSVPRRAAGAAGAVGTPAEAAAKRPGTAKKAAARKAAPASGRSADGSSAQAQSPSAPLPVKKAPVKRSPGAKKAAPSGRPADGSPARASAADAPSPAKKAAAKKAAAKKTAAKKAPAKRAASGGKAGAEGDGGE</sequence>
<dbReference type="AlphaFoldDB" id="A0A8G1UCM2"/>
<feature type="compositionally biased region" description="Basic residues" evidence="1">
    <location>
        <begin position="295"/>
        <end position="312"/>
    </location>
</feature>
<feature type="compositionally biased region" description="Low complexity" evidence="1">
    <location>
        <begin position="166"/>
        <end position="175"/>
    </location>
</feature>
<feature type="region of interest" description="Disordered" evidence="1">
    <location>
        <begin position="102"/>
        <end position="131"/>
    </location>
</feature>
<organism evidence="2 3">
    <name type="scientific">Kitasatospora cineracea</name>
    <dbReference type="NCBI Taxonomy" id="88074"/>
    <lineage>
        <taxon>Bacteria</taxon>
        <taxon>Bacillati</taxon>
        <taxon>Actinomycetota</taxon>
        <taxon>Actinomycetes</taxon>
        <taxon>Kitasatosporales</taxon>
        <taxon>Streptomycetaceae</taxon>
        <taxon>Kitasatospora</taxon>
    </lineage>
</organism>
<feature type="compositionally biased region" description="Low complexity" evidence="1">
    <location>
        <begin position="184"/>
        <end position="250"/>
    </location>
</feature>
<feature type="region of interest" description="Disordered" evidence="1">
    <location>
        <begin position="161"/>
        <end position="329"/>
    </location>
</feature>
<evidence type="ECO:0008006" key="4">
    <source>
        <dbReference type="Google" id="ProtNLM"/>
    </source>
</evidence>
<dbReference type="EMBL" id="RJVJ01000002">
    <property type="protein sequence ID" value="ROR38244.1"/>
    <property type="molecule type" value="Genomic_DNA"/>
</dbReference>
<evidence type="ECO:0000313" key="3">
    <source>
        <dbReference type="Proteomes" id="UP000267408"/>
    </source>
</evidence>
<feature type="compositionally biased region" description="Low complexity" evidence="1">
    <location>
        <begin position="276"/>
        <end position="294"/>
    </location>
</feature>